<dbReference type="EnsemblPlants" id="OBART02G10890.1">
    <property type="protein sequence ID" value="OBART02G10890.1"/>
    <property type="gene ID" value="OBART02G10890"/>
</dbReference>
<protein>
    <submittedName>
        <fullName evidence="1">Uncharacterized protein</fullName>
    </submittedName>
</protein>
<dbReference type="PaxDb" id="65489-OBART02G10890.1"/>
<dbReference type="Proteomes" id="UP000026960">
    <property type="component" value="Chromosome 2"/>
</dbReference>
<proteinExistence type="predicted"/>
<dbReference type="AlphaFoldDB" id="A0A0D3F365"/>
<reference evidence="1" key="1">
    <citation type="journal article" date="2009" name="Rice">
        <title>De Novo Next Generation Sequencing of Plant Genomes.</title>
        <authorList>
            <person name="Rounsley S."/>
            <person name="Marri P.R."/>
            <person name="Yu Y."/>
            <person name="He R."/>
            <person name="Sisneros N."/>
            <person name="Goicoechea J.L."/>
            <person name="Lee S.J."/>
            <person name="Angelova A."/>
            <person name="Kudrna D."/>
            <person name="Luo M."/>
            <person name="Affourtit J."/>
            <person name="Desany B."/>
            <person name="Knight J."/>
            <person name="Niazi F."/>
            <person name="Egholm M."/>
            <person name="Wing R.A."/>
        </authorList>
    </citation>
    <scope>NUCLEOTIDE SEQUENCE [LARGE SCALE GENOMIC DNA]</scope>
    <source>
        <strain evidence="1">cv. IRGC 105608</strain>
    </source>
</reference>
<organism evidence="1">
    <name type="scientific">Oryza barthii</name>
    <dbReference type="NCBI Taxonomy" id="65489"/>
    <lineage>
        <taxon>Eukaryota</taxon>
        <taxon>Viridiplantae</taxon>
        <taxon>Streptophyta</taxon>
        <taxon>Embryophyta</taxon>
        <taxon>Tracheophyta</taxon>
        <taxon>Spermatophyta</taxon>
        <taxon>Magnoliopsida</taxon>
        <taxon>Liliopsida</taxon>
        <taxon>Poales</taxon>
        <taxon>Poaceae</taxon>
        <taxon>BOP clade</taxon>
        <taxon>Oryzoideae</taxon>
        <taxon>Oryzeae</taxon>
        <taxon>Oryzinae</taxon>
        <taxon>Oryza</taxon>
    </lineage>
</organism>
<evidence type="ECO:0000313" key="2">
    <source>
        <dbReference type="Proteomes" id="UP000026960"/>
    </source>
</evidence>
<evidence type="ECO:0000313" key="1">
    <source>
        <dbReference type="EnsemblPlants" id="OBART02G10890.1"/>
    </source>
</evidence>
<dbReference type="Gramene" id="OBART02G10890.1">
    <property type="protein sequence ID" value="OBART02G10890.1"/>
    <property type="gene ID" value="OBART02G10890"/>
</dbReference>
<dbReference type="HOGENOM" id="CLU_2213937_0_0_1"/>
<keyword evidence="2" id="KW-1185">Reference proteome</keyword>
<sequence>MSESTPDKQIVVRFPNHVLPASLRENLGKEGATADNMDPSCPFLVLEKYDSNKSYEWLNLRAAWVAKNMPNDIIFPDPTPQVKPSQLNKRLLRMLLRKSGSAWMFNH</sequence>
<accession>A0A0D3F365</accession>
<reference evidence="1" key="2">
    <citation type="submission" date="2015-03" db="UniProtKB">
        <authorList>
            <consortium name="EnsemblPlants"/>
        </authorList>
    </citation>
    <scope>IDENTIFICATION</scope>
</reference>
<name>A0A0D3F365_9ORYZ</name>